<sequence>MTVDEAKKTVNEQTDHLIYLMVSNRRPLWTPETPEVLQVRCRVRNLRVVGESGIGEIVEGGNWASGNLLTQRNTTQALFHICPFLIFLLGRGITSVVPAYSIENHPMTFLALGEARGSVRLFLTKNHPVPSPAFRAGAPVNPLGGPQLRMAGCLGIGDSEDGEGNWASGNLTSYNETQRKRCFTPVFCEAVADNALATPLVLHMSMSGSDYLQSVGKRANGSPDGKLSLPPMNTRNTRYVTSALSAFWV</sequence>
<evidence type="ECO:0000313" key="1">
    <source>
        <dbReference type="EMBL" id="SOQ46943.1"/>
    </source>
</evidence>
<accession>A0A2H1W1P5</accession>
<reference evidence="1" key="1">
    <citation type="submission" date="2016-07" db="EMBL/GenBank/DDBJ databases">
        <authorList>
            <person name="Bretaudeau A."/>
        </authorList>
    </citation>
    <scope>NUCLEOTIDE SEQUENCE</scope>
    <source>
        <strain evidence="1">Rice</strain>
        <tissue evidence="1">Whole body</tissue>
    </source>
</reference>
<dbReference type="AlphaFoldDB" id="A0A2H1W1P5"/>
<organism evidence="1">
    <name type="scientific">Spodoptera frugiperda</name>
    <name type="common">Fall armyworm</name>
    <dbReference type="NCBI Taxonomy" id="7108"/>
    <lineage>
        <taxon>Eukaryota</taxon>
        <taxon>Metazoa</taxon>
        <taxon>Ecdysozoa</taxon>
        <taxon>Arthropoda</taxon>
        <taxon>Hexapoda</taxon>
        <taxon>Insecta</taxon>
        <taxon>Pterygota</taxon>
        <taxon>Neoptera</taxon>
        <taxon>Endopterygota</taxon>
        <taxon>Lepidoptera</taxon>
        <taxon>Glossata</taxon>
        <taxon>Ditrysia</taxon>
        <taxon>Noctuoidea</taxon>
        <taxon>Noctuidae</taxon>
        <taxon>Amphipyrinae</taxon>
        <taxon>Spodoptera</taxon>
    </lineage>
</organism>
<name>A0A2H1W1P5_SPOFR</name>
<proteinExistence type="predicted"/>
<gene>
    <name evidence="1" type="ORF">SFRICE_013312</name>
</gene>
<dbReference type="EMBL" id="ODYU01005759">
    <property type="protein sequence ID" value="SOQ46943.1"/>
    <property type="molecule type" value="Genomic_DNA"/>
</dbReference>
<protein>
    <submittedName>
        <fullName evidence="1">SFRICE_013312</fullName>
    </submittedName>
</protein>